<feature type="region of interest" description="Disordered" evidence="1">
    <location>
        <begin position="79"/>
        <end position="110"/>
    </location>
</feature>
<evidence type="ECO:0000256" key="1">
    <source>
        <dbReference type="SAM" id="MobiDB-lite"/>
    </source>
</evidence>
<dbReference type="EMBL" id="NWTC01000050">
    <property type="protein sequence ID" value="PDT43932.1"/>
    <property type="molecule type" value="Genomic_DNA"/>
</dbReference>
<comment type="caution">
    <text evidence="3">The sequence shown here is derived from an EMBL/GenBank/DDBJ whole genome shotgun (WGS) entry which is preliminary data.</text>
</comment>
<sequence length="110" mass="12086">MWRTWTAIGATAMPDRRWKDRLAELGWRVASGPGATAIYITAAMLIAALASATTGIPAYVLVAVAVVLVLLSDPPQKIRKFRQQQRRRHNGLRSRSASHKPAMGPRAKAR</sequence>
<feature type="compositionally biased region" description="Basic residues" evidence="1">
    <location>
        <begin position="79"/>
        <end position="98"/>
    </location>
</feature>
<accession>A0A2A6LNY7</accession>
<reference evidence="3 4" key="1">
    <citation type="submission" date="2017-09" db="EMBL/GenBank/DDBJ databases">
        <title>Comparative genomics of rhizobia isolated from Phaseolus vulgaris in China.</title>
        <authorList>
            <person name="Tong W."/>
        </authorList>
    </citation>
    <scope>NUCLEOTIDE SEQUENCE [LARGE SCALE GENOMIC DNA]</scope>
    <source>
        <strain evidence="3 4">PCH1</strain>
    </source>
</reference>
<gene>
    <name evidence="3" type="ORF">CO661_32100</name>
</gene>
<dbReference type="Proteomes" id="UP000220353">
    <property type="component" value="Unassembled WGS sequence"/>
</dbReference>
<evidence type="ECO:0000313" key="3">
    <source>
        <dbReference type="EMBL" id="PDT43932.1"/>
    </source>
</evidence>
<dbReference type="AlphaFoldDB" id="A0A2A6LNY7"/>
<organism evidence="3 4">
    <name type="scientific">Rhizobium fredii</name>
    <name type="common">Sinorhizobium fredii</name>
    <dbReference type="NCBI Taxonomy" id="380"/>
    <lineage>
        <taxon>Bacteria</taxon>
        <taxon>Pseudomonadati</taxon>
        <taxon>Pseudomonadota</taxon>
        <taxon>Alphaproteobacteria</taxon>
        <taxon>Hyphomicrobiales</taxon>
        <taxon>Rhizobiaceae</taxon>
        <taxon>Sinorhizobium/Ensifer group</taxon>
        <taxon>Sinorhizobium</taxon>
    </lineage>
</organism>
<protein>
    <recommendedName>
        <fullName evidence="5">Transmembrane protein</fullName>
    </recommendedName>
</protein>
<evidence type="ECO:0000313" key="4">
    <source>
        <dbReference type="Proteomes" id="UP000220353"/>
    </source>
</evidence>
<keyword evidence="2" id="KW-0812">Transmembrane</keyword>
<evidence type="ECO:0008006" key="5">
    <source>
        <dbReference type="Google" id="ProtNLM"/>
    </source>
</evidence>
<proteinExistence type="predicted"/>
<feature type="transmembrane region" description="Helical" evidence="2">
    <location>
        <begin position="56"/>
        <end position="72"/>
    </location>
</feature>
<keyword evidence="2" id="KW-0472">Membrane</keyword>
<keyword evidence="2" id="KW-1133">Transmembrane helix</keyword>
<name>A0A2A6LNY7_RHIFR</name>
<evidence type="ECO:0000256" key="2">
    <source>
        <dbReference type="SAM" id="Phobius"/>
    </source>
</evidence>
<feature type="transmembrane region" description="Helical" evidence="2">
    <location>
        <begin position="25"/>
        <end position="50"/>
    </location>
</feature>